<evidence type="ECO:0000256" key="2">
    <source>
        <dbReference type="ARBA" id="ARBA00001946"/>
    </source>
</evidence>
<comment type="catalytic activity">
    <reaction evidence="1">
        <text>2-phosphoglycolate + H2O = glycolate + phosphate</text>
        <dbReference type="Rhea" id="RHEA:14369"/>
        <dbReference type="ChEBI" id="CHEBI:15377"/>
        <dbReference type="ChEBI" id="CHEBI:29805"/>
        <dbReference type="ChEBI" id="CHEBI:43474"/>
        <dbReference type="ChEBI" id="CHEBI:58033"/>
        <dbReference type="EC" id="3.1.3.18"/>
    </reaction>
</comment>
<dbReference type="PRINTS" id="PR00413">
    <property type="entry name" value="HADHALOGNASE"/>
</dbReference>
<comment type="cofactor">
    <cofactor evidence="2">
        <name>Mg(2+)</name>
        <dbReference type="ChEBI" id="CHEBI:18420"/>
    </cofactor>
</comment>
<dbReference type="Pfam" id="PF13419">
    <property type="entry name" value="HAD_2"/>
    <property type="match status" value="1"/>
</dbReference>
<evidence type="ECO:0000256" key="5">
    <source>
        <dbReference type="ARBA" id="ARBA00013078"/>
    </source>
</evidence>
<sequence>MSIRALIFDLDGTLVDSLPDLAEAINELMAKNGLAPHAERAVSSMVGKGVPVLVQKAFAAHGVVVAGEVLDAHVKTYLGFYEPRATRLTRLFPHTADMVKELAKTYRLAVCTNKPTAVSREIVDGLGIGTDISVVVGGDSGVTPKPAPDMLWLVADRLGLPKEEVLMVGDSANDVASAKGAGIKVAVVRYGYTDIPADELNADFVMDDFRGLPAVLEQLQ</sequence>
<dbReference type="GO" id="GO:0005975">
    <property type="term" value="P:carbohydrate metabolic process"/>
    <property type="evidence" value="ECO:0007669"/>
    <property type="project" value="InterPro"/>
</dbReference>
<dbReference type="PANTHER" id="PTHR43434:SF1">
    <property type="entry name" value="PHOSPHOGLYCOLATE PHOSPHATASE"/>
    <property type="match status" value="1"/>
</dbReference>
<comment type="caution">
    <text evidence="10">The sequence shown here is derived from an EMBL/GenBank/DDBJ whole genome shotgun (WGS) entry which is preliminary data.</text>
</comment>
<dbReference type="Gene3D" id="1.10.150.240">
    <property type="entry name" value="Putative phosphatase, domain 2"/>
    <property type="match status" value="1"/>
</dbReference>
<dbReference type="InterPro" id="IPR041492">
    <property type="entry name" value="HAD_2"/>
</dbReference>
<comment type="similarity">
    <text evidence="4">Belongs to the HAD-like hydrolase superfamily. CbbY/CbbZ/Gph/YieH family.</text>
</comment>
<evidence type="ECO:0000256" key="8">
    <source>
        <dbReference type="ARBA" id="ARBA00022842"/>
    </source>
</evidence>
<dbReference type="GO" id="GO:0005829">
    <property type="term" value="C:cytosol"/>
    <property type="evidence" value="ECO:0007669"/>
    <property type="project" value="TreeGrafter"/>
</dbReference>
<keyword evidence="7" id="KW-0378">Hydrolase</keyword>
<comment type="pathway">
    <text evidence="3">Organic acid metabolism; glycolate biosynthesis; glycolate from 2-phosphoglycolate: step 1/1.</text>
</comment>
<dbReference type="NCBIfam" id="TIGR01509">
    <property type="entry name" value="HAD-SF-IA-v3"/>
    <property type="match status" value="1"/>
</dbReference>
<evidence type="ECO:0000256" key="9">
    <source>
        <dbReference type="ARBA" id="ARBA00023277"/>
    </source>
</evidence>
<keyword evidence="8" id="KW-0460">Magnesium</keyword>
<dbReference type="NCBIfam" id="TIGR01549">
    <property type="entry name" value="HAD-SF-IA-v1"/>
    <property type="match status" value="1"/>
</dbReference>
<gene>
    <name evidence="10" type="primary">gph</name>
    <name evidence="10" type="ORF">CXZ10_01620</name>
</gene>
<dbReference type="GO" id="GO:0008967">
    <property type="term" value="F:phosphoglycolate phosphatase activity"/>
    <property type="evidence" value="ECO:0007669"/>
    <property type="project" value="UniProtKB-EC"/>
</dbReference>
<evidence type="ECO:0000256" key="7">
    <source>
        <dbReference type="ARBA" id="ARBA00022801"/>
    </source>
</evidence>
<dbReference type="AlphaFoldDB" id="A0A1I4VH05"/>
<dbReference type="InterPro" id="IPR023214">
    <property type="entry name" value="HAD_sf"/>
</dbReference>
<evidence type="ECO:0000256" key="1">
    <source>
        <dbReference type="ARBA" id="ARBA00000830"/>
    </source>
</evidence>
<dbReference type="RefSeq" id="WP_101287212.1">
    <property type="nucleotide sequence ID" value="NZ_FOUQ01000011.1"/>
</dbReference>
<protein>
    <recommendedName>
        <fullName evidence="5">phosphoglycolate phosphatase</fullName>
        <ecNumber evidence="5">3.1.3.18</ecNumber>
    </recommendedName>
</protein>
<dbReference type="InterPro" id="IPR006439">
    <property type="entry name" value="HAD-SF_hydro_IA"/>
</dbReference>
<evidence type="ECO:0000256" key="3">
    <source>
        <dbReference type="ARBA" id="ARBA00004818"/>
    </source>
</evidence>
<dbReference type="InterPro" id="IPR023198">
    <property type="entry name" value="PGP-like_dom2"/>
</dbReference>
<dbReference type="GO" id="GO:0046872">
    <property type="term" value="F:metal ion binding"/>
    <property type="evidence" value="ECO:0007669"/>
    <property type="project" value="UniProtKB-KW"/>
</dbReference>
<dbReference type="SFLD" id="SFLDS00003">
    <property type="entry name" value="Haloacid_Dehalogenase"/>
    <property type="match status" value="1"/>
</dbReference>
<organism evidence="10 11">
    <name type="scientific">Pleomorphomonas diazotrophica</name>
    <dbReference type="NCBI Taxonomy" id="1166257"/>
    <lineage>
        <taxon>Bacteria</taxon>
        <taxon>Pseudomonadati</taxon>
        <taxon>Pseudomonadota</taxon>
        <taxon>Alphaproteobacteria</taxon>
        <taxon>Hyphomicrobiales</taxon>
        <taxon>Pleomorphomonadaceae</taxon>
        <taxon>Pleomorphomonas</taxon>
    </lineage>
</organism>
<keyword evidence="6" id="KW-0479">Metal-binding</keyword>
<dbReference type="OrthoDB" id="9793014at2"/>
<dbReference type="InterPro" id="IPR036412">
    <property type="entry name" value="HAD-like_sf"/>
</dbReference>
<evidence type="ECO:0000256" key="6">
    <source>
        <dbReference type="ARBA" id="ARBA00022723"/>
    </source>
</evidence>
<dbReference type="PANTHER" id="PTHR43434">
    <property type="entry name" value="PHOSPHOGLYCOLATE PHOSPHATASE"/>
    <property type="match status" value="1"/>
</dbReference>
<dbReference type="EC" id="3.1.3.18" evidence="5"/>
<accession>A0A1I4VH05</accession>
<dbReference type="EMBL" id="PJNW01000002">
    <property type="protein sequence ID" value="PKR90115.1"/>
    <property type="molecule type" value="Genomic_DNA"/>
</dbReference>
<reference evidence="10 11" key="1">
    <citation type="submission" date="2017-12" db="EMBL/GenBank/DDBJ databases">
        <title>Anaerobic carbon monoxide metabolism by Pleomorphomonas carboxyditropha sp. nov., a new mesophilic hydrogenogenic carboxidotroph.</title>
        <authorList>
            <person name="Esquivel-Elizondo S."/>
            <person name="Krajmalnik-Brown R."/>
        </authorList>
    </citation>
    <scope>NUCLEOTIDE SEQUENCE [LARGE SCALE GENOMIC DNA]</scope>
    <source>
        <strain evidence="10 11">R5-392</strain>
    </source>
</reference>
<dbReference type="NCBIfam" id="TIGR01449">
    <property type="entry name" value="PGP_bact"/>
    <property type="match status" value="1"/>
</dbReference>
<dbReference type="GO" id="GO:0006281">
    <property type="term" value="P:DNA repair"/>
    <property type="evidence" value="ECO:0007669"/>
    <property type="project" value="TreeGrafter"/>
</dbReference>
<name>A0A1I4VH05_9HYPH</name>
<evidence type="ECO:0000313" key="11">
    <source>
        <dbReference type="Proteomes" id="UP000233491"/>
    </source>
</evidence>
<dbReference type="Proteomes" id="UP000233491">
    <property type="component" value="Unassembled WGS sequence"/>
</dbReference>
<evidence type="ECO:0000313" key="10">
    <source>
        <dbReference type="EMBL" id="PKR90115.1"/>
    </source>
</evidence>
<dbReference type="Gene3D" id="3.40.50.1000">
    <property type="entry name" value="HAD superfamily/HAD-like"/>
    <property type="match status" value="1"/>
</dbReference>
<keyword evidence="11" id="KW-1185">Reference proteome</keyword>
<dbReference type="SFLD" id="SFLDG01129">
    <property type="entry name" value="C1.5:_HAD__Beta-PGM__Phosphata"/>
    <property type="match status" value="1"/>
</dbReference>
<dbReference type="InterPro" id="IPR037512">
    <property type="entry name" value="PGPase_prok"/>
</dbReference>
<keyword evidence="9" id="KW-0119">Carbohydrate metabolism</keyword>
<proteinExistence type="inferred from homology"/>
<dbReference type="InterPro" id="IPR050155">
    <property type="entry name" value="HAD-like_hydrolase_sf"/>
</dbReference>
<dbReference type="SFLD" id="SFLDG01135">
    <property type="entry name" value="C1.5.6:_HAD__Beta-PGM__Phospha"/>
    <property type="match status" value="1"/>
</dbReference>
<dbReference type="SUPFAM" id="SSF56784">
    <property type="entry name" value="HAD-like"/>
    <property type="match status" value="1"/>
</dbReference>
<evidence type="ECO:0000256" key="4">
    <source>
        <dbReference type="ARBA" id="ARBA00006171"/>
    </source>
</evidence>